<proteinExistence type="predicted"/>
<evidence type="ECO:0000256" key="1">
    <source>
        <dbReference type="SAM" id="MobiDB-lite"/>
    </source>
</evidence>
<keyword evidence="2" id="KW-0732">Signal</keyword>
<evidence type="ECO:0000313" key="3">
    <source>
        <dbReference type="EMBL" id="GLC84174.1"/>
    </source>
</evidence>
<organism evidence="3 4">
    <name type="scientific">Microbacterium arabinogalactanolyticum</name>
    <dbReference type="NCBI Taxonomy" id="69365"/>
    <lineage>
        <taxon>Bacteria</taxon>
        <taxon>Bacillati</taxon>
        <taxon>Actinomycetota</taxon>
        <taxon>Actinomycetes</taxon>
        <taxon>Micrococcales</taxon>
        <taxon>Microbacteriaceae</taxon>
        <taxon>Microbacterium</taxon>
    </lineage>
</organism>
<dbReference type="RefSeq" id="WP_285631568.1">
    <property type="nucleotide sequence ID" value="NZ_BAAAUK010000003.1"/>
</dbReference>
<feature type="chain" id="PRO_5046063396" description="Lipoprotein" evidence="2">
    <location>
        <begin position="25"/>
        <end position="255"/>
    </location>
</feature>
<protein>
    <recommendedName>
        <fullName evidence="5">Lipoprotein</fullName>
    </recommendedName>
</protein>
<dbReference type="Proteomes" id="UP001165068">
    <property type="component" value="Unassembled WGS sequence"/>
</dbReference>
<reference evidence="3" key="1">
    <citation type="submission" date="2022-08" db="EMBL/GenBank/DDBJ databases">
        <title>Draft genome sequence of Microbacterium arabinogalactanolyticum JCM 9171.</title>
        <authorList>
            <person name="Fujita K."/>
            <person name="Ishiwata A."/>
            <person name="Fushinobu S."/>
        </authorList>
    </citation>
    <scope>NUCLEOTIDE SEQUENCE</scope>
    <source>
        <strain evidence="3">JCM 9171</strain>
    </source>
</reference>
<keyword evidence="4" id="KW-1185">Reference proteome</keyword>
<dbReference type="EMBL" id="BRZC01000003">
    <property type="protein sequence ID" value="GLC84174.1"/>
    <property type="molecule type" value="Genomic_DNA"/>
</dbReference>
<evidence type="ECO:0000256" key="2">
    <source>
        <dbReference type="SAM" id="SignalP"/>
    </source>
</evidence>
<sequence>MKRLTAASALTGFLLLTGCSGTPAPDSPGAAASGAPSPSASAAAAARPDPAGSCTSIDLDAETATGAQLGACFSDALHVLGTFRAKVDTGDELQQAEVRLRPDVAIHGKTTGADPDEVVFVDDTAYKNDGGGWIKGDPGSDDPEKMVIGNAGRLLVAVFAGDVLRQSVEACPVWNLLPAKEKMTLPDDMVVEARVFECAAPYVMIGSTITDSRLLFEQDWTPVSATYTATGFGQTVRAEQWWYDFGADLEITAPI</sequence>
<accession>A0ABQ5NEE2</accession>
<evidence type="ECO:0000313" key="4">
    <source>
        <dbReference type="Proteomes" id="UP001165068"/>
    </source>
</evidence>
<feature type="region of interest" description="Disordered" evidence="1">
    <location>
        <begin position="24"/>
        <end position="52"/>
    </location>
</feature>
<dbReference type="PROSITE" id="PS51257">
    <property type="entry name" value="PROKAR_LIPOPROTEIN"/>
    <property type="match status" value="1"/>
</dbReference>
<evidence type="ECO:0008006" key="5">
    <source>
        <dbReference type="Google" id="ProtNLM"/>
    </source>
</evidence>
<feature type="signal peptide" evidence="2">
    <location>
        <begin position="1"/>
        <end position="24"/>
    </location>
</feature>
<name>A0ABQ5NEE2_9MICO</name>
<gene>
    <name evidence="3" type="ORF">MIAR_07620</name>
</gene>
<comment type="caution">
    <text evidence="3">The sequence shown here is derived from an EMBL/GenBank/DDBJ whole genome shotgun (WGS) entry which is preliminary data.</text>
</comment>